<organism evidence="3 4">
    <name type="scientific">Caenorhabditis tropicalis</name>
    <dbReference type="NCBI Taxonomy" id="1561998"/>
    <lineage>
        <taxon>Eukaryota</taxon>
        <taxon>Metazoa</taxon>
        <taxon>Ecdysozoa</taxon>
        <taxon>Nematoda</taxon>
        <taxon>Chromadorea</taxon>
        <taxon>Rhabditida</taxon>
        <taxon>Rhabditina</taxon>
        <taxon>Rhabditomorpha</taxon>
        <taxon>Rhabditoidea</taxon>
        <taxon>Rhabditidae</taxon>
        <taxon>Peloderinae</taxon>
        <taxon>Caenorhabditis</taxon>
    </lineage>
</organism>
<feature type="domain" description="PH" evidence="2">
    <location>
        <begin position="4"/>
        <end position="117"/>
    </location>
</feature>
<dbReference type="Gene3D" id="2.30.29.30">
    <property type="entry name" value="Pleckstrin-homology domain (PH domain)/Phosphotyrosine-binding domain (PTB)"/>
    <property type="match status" value="1"/>
</dbReference>
<dbReference type="Proteomes" id="UP000095282">
    <property type="component" value="Unplaced"/>
</dbReference>
<evidence type="ECO:0000313" key="3">
    <source>
        <dbReference type="Proteomes" id="UP000095282"/>
    </source>
</evidence>
<dbReference type="PANTHER" id="PTHR17271:SF1">
    <property type="entry name" value="PROTEIN OUTSPREAD"/>
    <property type="match status" value="1"/>
</dbReference>
<dbReference type="SUPFAM" id="SSF50729">
    <property type="entry name" value="PH domain-like"/>
    <property type="match status" value="1"/>
</dbReference>
<sequence length="508" mass="58433">MNQKVIAVGFLYVAPPNLDFSMQCHSGKRWQRRCFRLFDSGVLTYAIDMNVETLPQLSIDMSLCYRVCEAHAITGNAHSILLAFNKSREDQPSILYVKADSTEEIRWWQNNLSKYANSQNMTIRPPRRGIDELPMVENLRNQLDKAKDDSSRRKRDMVNQEIKELRITLKSSEDELQRYRKEVDLLRRQISQNTQTVSLQRAILSTLRTQLSALSSLLRSNIFVGASDLFDSLDLILDRISIDLSLEETEDVLRHTSELFENVSTAVTIPYLSDSWTMTETKEEEVGILEMQRNHSMEIDSIKSQCEQRLAVLKERAEREEGRRKKLQEQLVMATTRSDESISSVKSSFSQMLAEQRKTFDEELEIVKKEHEERLMEEKHATRLALEAVRRAHEEELKNVAEKRGGGGGGGNGEGSCIGRQSEIFDEMREELINVCALYSAKCVENSQLDEQLASLISEKEASVELSIENEKLRTEIDRKSKEINDLTRKMSNYEKLSQSRQGNSFSR</sequence>
<feature type="coiled-coil region" evidence="1">
    <location>
        <begin position="136"/>
        <end position="196"/>
    </location>
</feature>
<dbReference type="InterPro" id="IPR011993">
    <property type="entry name" value="PH-like_dom_sf"/>
</dbReference>
<proteinExistence type="predicted"/>
<dbReference type="InterPro" id="IPR052223">
    <property type="entry name" value="Actin_Cytoskeleton_Reg"/>
</dbReference>
<accession>A0A1I7TQY4</accession>
<feature type="coiled-coil region" evidence="1">
    <location>
        <begin position="303"/>
        <end position="337"/>
    </location>
</feature>
<dbReference type="eggNOG" id="KOG4807">
    <property type="taxonomic scope" value="Eukaryota"/>
</dbReference>
<evidence type="ECO:0000256" key="1">
    <source>
        <dbReference type="SAM" id="Coils"/>
    </source>
</evidence>
<protein>
    <submittedName>
        <fullName evidence="4">PH domain-containing protein</fullName>
    </submittedName>
</protein>
<dbReference type="AlphaFoldDB" id="A0A1I7TQY4"/>
<feature type="coiled-coil region" evidence="1">
    <location>
        <begin position="463"/>
        <end position="497"/>
    </location>
</feature>
<dbReference type="InterPro" id="IPR001849">
    <property type="entry name" value="PH_domain"/>
</dbReference>
<dbReference type="GO" id="GO:0015629">
    <property type="term" value="C:actin cytoskeleton"/>
    <property type="evidence" value="ECO:0007669"/>
    <property type="project" value="TreeGrafter"/>
</dbReference>
<keyword evidence="3" id="KW-1185">Reference proteome</keyword>
<dbReference type="Pfam" id="PF00169">
    <property type="entry name" value="PH"/>
    <property type="match status" value="1"/>
</dbReference>
<dbReference type="SMART" id="SM00233">
    <property type="entry name" value="PH"/>
    <property type="match status" value="1"/>
</dbReference>
<evidence type="ECO:0000259" key="2">
    <source>
        <dbReference type="PROSITE" id="PS50003"/>
    </source>
</evidence>
<evidence type="ECO:0000313" key="4">
    <source>
        <dbReference type="WBParaSite" id="Csp11.Scaffold629.g10885.t1"/>
    </source>
</evidence>
<dbReference type="WBParaSite" id="Csp11.Scaffold629.g10885.t1">
    <property type="protein sequence ID" value="Csp11.Scaffold629.g10885.t1"/>
    <property type="gene ID" value="Csp11.Scaffold629.g10885"/>
</dbReference>
<keyword evidence="1" id="KW-0175">Coiled coil</keyword>
<dbReference type="PROSITE" id="PS50003">
    <property type="entry name" value="PH_DOMAIN"/>
    <property type="match status" value="1"/>
</dbReference>
<dbReference type="GO" id="GO:0051015">
    <property type="term" value="F:actin filament binding"/>
    <property type="evidence" value="ECO:0007669"/>
    <property type="project" value="TreeGrafter"/>
</dbReference>
<reference evidence="4" key="1">
    <citation type="submission" date="2016-11" db="UniProtKB">
        <authorList>
            <consortium name="WormBaseParasite"/>
        </authorList>
    </citation>
    <scope>IDENTIFICATION</scope>
</reference>
<name>A0A1I7TQY4_9PELO</name>
<dbReference type="PANTHER" id="PTHR17271">
    <property type="entry name" value="PLECKSTRIN HOMOLOGY PH DOMAIN-CONTAINING PROTEIN"/>
    <property type="match status" value="1"/>
</dbReference>
<dbReference type="STRING" id="1561998.A0A1I7TQY4"/>